<dbReference type="InterPro" id="IPR027417">
    <property type="entry name" value="P-loop_NTPase"/>
</dbReference>
<gene>
    <name evidence="13" type="ORF">SAMN05661044_00890</name>
</gene>
<dbReference type="InterPro" id="IPR014017">
    <property type="entry name" value="DNA_helicase_UvrD-like_C"/>
</dbReference>
<keyword evidence="2 10" id="KW-0547">Nucleotide-binding</keyword>
<keyword evidence="4 10" id="KW-0347">Helicase</keyword>
<dbReference type="RefSeq" id="WP_093318915.1">
    <property type="nucleotide sequence ID" value="NZ_FOAF01000001.1"/>
</dbReference>
<dbReference type="Gene3D" id="3.40.50.300">
    <property type="entry name" value="P-loop containing nucleotide triphosphate hydrolases"/>
    <property type="match status" value="2"/>
</dbReference>
<keyword evidence="5 10" id="KW-0067">ATP-binding</keyword>
<dbReference type="PROSITE" id="PS51198">
    <property type="entry name" value="UVRD_HELICASE_ATP_BIND"/>
    <property type="match status" value="1"/>
</dbReference>
<dbReference type="InterPro" id="IPR014016">
    <property type="entry name" value="UvrD-like_ATP-bd"/>
</dbReference>
<evidence type="ECO:0000313" key="14">
    <source>
        <dbReference type="Proteomes" id="UP000199421"/>
    </source>
</evidence>
<dbReference type="GO" id="GO:0043138">
    <property type="term" value="F:3'-5' DNA helicase activity"/>
    <property type="evidence" value="ECO:0007669"/>
    <property type="project" value="UniProtKB-EC"/>
</dbReference>
<dbReference type="PANTHER" id="PTHR11070">
    <property type="entry name" value="UVRD / RECB / PCRA DNA HELICASE FAMILY MEMBER"/>
    <property type="match status" value="1"/>
</dbReference>
<evidence type="ECO:0000256" key="2">
    <source>
        <dbReference type="ARBA" id="ARBA00022741"/>
    </source>
</evidence>
<comment type="catalytic activity">
    <reaction evidence="7">
        <text>Couples ATP hydrolysis with the unwinding of duplex DNA by translocating in the 3'-5' direction.</text>
        <dbReference type="EC" id="5.6.2.4"/>
    </reaction>
</comment>
<dbReference type="Pfam" id="PF13361">
    <property type="entry name" value="UvrD_C"/>
    <property type="match status" value="1"/>
</dbReference>
<dbReference type="GO" id="GO:0003677">
    <property type="term" value="F:DNA binding"/>
    <property type="evidence" value="ECO:0007669"/>
    <property type="project" value="InterPro"/>
</dbReference>
<evidence type="ECO:0000256" key="4">
    <source>
        <dbReference type="ARBA" id="ARBA00022806"/>
    </source>
</evidence>
<evidence type="ECO:0000259" key="12">
    <source>
        <dbReference type="PROSITE" id="PS51217"/>
    </source>
</evidence>
<keyword evidence="14" id="KW-1185">Reference proteome</keyword>
<dbReference type="GO" id="GO:0016887">
    <property type="term" value="F:ATP hydrolysis activity"/>
    <property type="evidence" value="ECO:0007669"/>
    <property type="project" value="RHEA"/>
</dbReference>
<dbReference type="EMBL" id="FOAF01000001">
    <property type="protein sequence ID" value="SEK68448.1"/>
    <property type="molecule type" value="Genomic_DNA"/>
</dbReference>
<reference evidence="14" key="1">
    <citation type="submission" date="2016-10" db="EMBL/GenBank/DDBJ databases">
        <authorList>
            <person name="Varghese N."/>
            <person name="Submissions S."/>
        </authorList>
    </citation>
    <scope>NUCLEOTIDE SEQUENCE [LARGE SCALE GENOMIC DNA]</scope>
    <source>
        <strain evidence="14">DSM 18733</strain>
    </source>
</reference>
<feature type="domain" description="UvrD-like helicase C-terminal" evidence="12">
    <location>
        <begin position="387"/>
        <end position="649"/>
    </location>
</feature>
<name>A0A1H7J1A5_OLID1</name>
<keyword evidence="6" id="KW-0413">Isomerase</keyword>
<feature type="binding site" evidence="10">
    <location>
        <begin position="120"/>
        <end position="127"/>
    </location>
    <ligand>
        <name>ATP</name>
        <dbReference type="ChEBI" id="CHEBI:30616"/>
    </ligand>
</feature>
<dbReference type="PANTHER" id="PTHR11070:SF3">
    <property type="entry name" value="DNA 3'-5' HELICASE"/>
    <property type="match status" value="1"/>
</dbReference>
<accession>A0A1H7J1A5</accession>
<evidence type="ECO:0000256" key="5">
    <source>
        <dbReference type="ARBA" id="ARBA00022840"/>
    </source>
</evidence>
<evidence type="ECO:0000256" key="10">
    <source>
        <dbReference type="PROSITE-ProRule" id="PRU00560"/>
    </source>
</evidence>
<keyword evidence="3 10" id="KW-0378">Hydrolase</keyword>
<dbReference type="GO" id="GO:0005829">
    <property type="term" value="C:cytosol"/>
    <property type="evidence" value="ECO:0007669"/>
    <property type="project" value="TreeGrafter"/>
</dbReference>
<comment type="similarity">
    <text evidence="1">Belongs to the helicase family. UvrD subfamily.</text>
</comment>
<dbReference type="SUPFAM" id="SSF52540">
    <property type="entry name" value="P-loop containing nucleoside triphosphate hydrolases"/>
    <property type="match status" value="1"/>
</dbReference>
<dbReference type="EC" id="5.6.2.4" evidence="8"/>
<dbReference type="Proteomes" id="UP000199421">
    <property type="component" value="Unassembled WGS sequence"/>
</dbReference>
<dbReference type="Gene3D" id="1.10.10.160">
    <property type="match status" value="1"/>
</dbReference>
<evidence type="ECO:0000256" key="7">
    <source>
        <dbReference type="ARBA" id="ARBA00034617"/>
    </source>
</evidence>
<dbReference type="Gene3D" id="1.10.486.10">
    <property type="entry name" value="PCRA, domain 4"/>
    <property type="match status" value="1"/>
</dbReference>
<dbReference type="CDD" id="cd17932">
    <property type="entry name" value="DEXQc_UvrD"/>
    <property type="match status" value="1"/>
</dbReference>
<evidence type="ECO:0000256" key="6">
    <source>
        <dbReference type="ARBA" id="ARBA00023235"/>
    </source>
</evidence>
<sequence>MNNKDSHKNEHDWNKESSLNFDNLLDGLLLNTNIVTHSDKGYRSLESLLAEEIVNKDDFNDELSNHLKELKVITDSIESRLVDIHQPFDASKFKINYAQELNSQQLAAVRMLKHPLLVIAGAGSGKTRVITYKVSYLIEQGYEPNQLLLLTFTRKAANEMLSRVQQLLRSKSITGVLGGTFHAFANFALRKYHALIGLPANFTIVDGEDVTDIISLLKAELNLTPKKGSKHFPKSATIQTILSKSKNLELRIRDTILEYFSDHERHIEDIEKINKVLIAYKRRSNLMDYDDLIDMLRNKLRENEVFRKTLQKQIAYTLVDEYQDTNTIQREIVELITADSGKVTVVGDDAQSIYSFRGANFENILRFPQSFPDCKVVKIEENYRSNQPILDFTNDIALNARVGFKKRLFSRIKKGKKPLVKRLTDTQTEAEFIVDTIMAMKENYLTYKDFAVLTRASWQSNFVQAELMKRNIPFVVVGGIKFSERRHVKDMISFLKILMNPMDAVAWHRILKLLEGIGDVRAKEIITIIHEQAGNIDPENFKSKKHIDNLRPLMTLLNELQSVESPSMVIPRIYEFYKPILQQIEDDFQARKMDLEIFAEIASKYEDLEKFLTDFTLEPPANRYQDKSVPFNEGDEKPLTISTIHSAKGLEWYAVFIPFVLDGIIPSVRSLGSLQELEEERRLFYVACSRAKEYLFLTMPAYVASWDAVFTKPTRFLNEIAKNYYDL</sequence>
<dbReference type="STRING" id="407022.SAMN05661044_00890"/>
<comment type="catalytic activity">
    <reaction evidence="9">
        <text>ATP + H2O = ADP + phosphate + H(+)</text>
        <dbReference type="Rhea" id="RHEA:13065"/>
        <dbReference type="ChEBI" id="CHEBI:15377"/>
        <dbReference type="ChEBI" id="CHEBI:15378"/>
        <dbReference type="ChEBI" id="CHEBI:30616"/>
        <dbReference type="ChEBI" id="CHEBI:43474"/>
        <dbReference type="ChEBI" id="CHEBI:456216"/>
        <dbReference type="EC" id="5.6.2.4"/>
    </reaction>
</comment>
<proteinExistence type="inferred from homology"/>
<protein>
    <recommendedName>
        <fullName evidence="8">DNA 3'-5' helicase</fullName>
        <ecNumber evidence="8">5.6.2.4</ecNumber>
    </recommendedName>
</protein>
<dbReference type="GO" id="GO:0000725">
    <property type="term" value="P:recombinational repair"/>
    <property type="evidence" value="ECO:0007669"/>
    <property type="project" value="TreeGrafter"/>
</dbReference>
<evidence type="ECO:0000313" key="13">
    <source>
        <dbReference type="EMBL" id="SEK68448.1"/>
    </source>
</evidence>
<evidence type="ECO:0000256" key="1">
    <source>
        <dbReference type="ARBA" id="ARBA00009922"/>
    </source>
</evidence>
<dbReference type="GO" id="GO:0005524">
    <property type="term" value="F:ATP binding"/>
    <property type="evidence" value="ECO:0007669"/>
    <property type="project" value="UniProtKB-UniRule"/>
</dbReference>
<feature type="domain" description="UvrD-like helicase ATP-binding" evidence="11">
    <location>
        <begin position="99"/>
        <end position="386"/>
    </location>
</feature>
<evidence type="ECO:0000256" key="8">
    <source>
        <dbReference type="ARBA" id="ARBA00034808"/>
    </source>
</evidence>
<evidence type="ECO:0000256" key="3">
    <source>
        <dbReference type="ARBA" id="ARBA00022801"/>
    </source>
</evidence>
<evidence type="ECO:0000259" key="11">
    <source>
        <dbReference type="PROSITE" id="PS51198"/>
    </source>
</evidence>
<evidence type="ECO:0000256" key="9">
    <source>
        <dbReference type="ARBA" id="ARBA00048988"/>
    </source>
</evidence>
<dbReference type="PROSITE" id="PS51217">
    <property type="entry name" value="UVRD_HELICASE_CTER"/>
    <property type="match status" value="1"/>
</dbReference>
<dbReference type="InterPro" id="IPR013986">
    <property type="entry name" value="DExx_box_DNA_helicase_dom_sf"/>
</dbReference>
<organism evidence="13 14">
    <name type="scientific">Olivibacter domesticus</name>
    <name type="common">Pseudosphingobacterium domesticum</name>
    <dbReference type="NCBI Taxonomy" id="407022"/>
    <lineage>
        <taxon>Bacteria</taxon>
        <taxon>Pseudomonadati</taxon>
        <taxon>Bacteroidota</taxon>
        <taxon>Sphingobacteriia</taxon>
        <taxon>Sphingobacteriales</taxon>
        <taxon>Sphingobacteriaceae</taxon>
        <taxon>Olivibacter</taxon>
    </lineage>
</organism>
<dbReference type="Pfam" id="PF00580">
    <property type="entry name" value="UvrD-helicase"/>
    <property type="match status" value="1"/>
</dbReference>
<dbReference type="AlphaFoldDB" id="A0A1H7J1A5"/>
<dbReference type="InterPro" id="IPR000212">
    <property type="entry name" value="DNA_helicase_UvrD/REP"/>
</dbReference>
<dbReference type="OrthoDB" id="9810135at2"/>